<dbReference type="Gene3D" id="1.20.58.100">
    <property type="entry name" value="Fumarate reductase/succinate dehydrogenase flavoprotein-like, C-terminal domain"/>
    <property type="match status" value="1"/>
</dbReference>
<dbReference type="Gene3D" id="3.50.50.60">
    <property type="entry name" value="FAD/NAD(P)-binding domain"/>
    <property type="match status" value="1"/>
</dbReference>
<evidence type="ECO:0000313" key="14">
    <source>
        <dbReference type="EMBL" id="ASV84300.1"/>
    </source>
</evidence>
<dbReference type="InterPro" id="IPR003953">
    <property type="entry name" value="FAD-dep_OxRdtase_2_FAD-bd"/>
</dbReference>
<dbReference type="PRINTS" id="PR00368">
    <property type="entry name" value="FADPNR"/>
</dbReference>
<feature type="domain" description="Fumarate reductase/succinate dehydrogenase flavoprotein-like C-terminal" evidence="13">
    <location>
        <begin position="430"/>
        <end position="471"/>
    </location>
</feature>
<evidence type="ECO:0000256" key="4">
    <source>
        <dbReference type="ARBA" id="ARBA00012173"/>
    </source>
</evidence>
<evidence type="ECO:0000313" key="15">
    <source>
        <dbReference type="Proteomes" id="UP000215256"/>
    </source>
</evidence>
<feature type="domain" description="FAD-dependent oxidoreductase 2 FAD-binding" evidence="12">
    <location>
        <begin position="6"/>
        <end position="369"/>
    </location>
</feature>
<dbReference type="Pfam" id="PF00890">
    <property type="entry name" value="FAD_binding_2"/>
    <property type="match status" value="1"/>
</dbReference>
<dbReference type="InterPro" id="IPR027477">
    <property type="entry name" value="Succ_DH/fumarate_Rdtase_cat_sf"/>
</dbReference>
<comment type="pathway">
    <text evidence="2 11">Cofactor biosynthesis; NAD(+) biosynthesis; iminoaspartate from L-aspartate (oxidase route): step 1/1.</text>
</comment>
<evidence type="ECO:0000256" key="8">
    <source>
        <dbReference type="ARBA" id="ARBA00023002"/>
    </source>
</evidence>
<evidence type="ECO:0000256" key="11">
    <source>
        <dbReference type="RuleBase" id="RU362049"/>
    </source>
</evidence>
<dbReference type="GO" id="GO:0008734">
    <property type="term" value="F:L-aspartate oxidase activity"/>
    <property type="evidence" value="ECO:0007669"/>
    <property type="project" value="UniProtKB-UniRule"/>
</dbReference>
<comment type="cofactor">
    <cofactor evidence="1 11">
        <name>FAD</name>
        <dbReference type="ChEBI" id="CHEBI:57692"/>
    </cofactor>
</comment>
<dbReference type="InterPro" id="IPR036188">
    <property type="entry name" value="FAD/NAD-bd_sf"/>
</dbReference>
<accession>A0A248UCP2</accession>
<dbReference type="PANTHER" id="PTHR42716:SF2">
    <property type="entry name" value="L-ASPARTATE OXIDASE, CHLOROPLASTIC"/>
    <property type="match status" value="1"/>
</dbReference>
<protein>
    <recommendedName>
        <fullName evidence="4 10">L-aspartate oxidase</fullName>
        <ecNumber evidence="4 10">1.4.3.16</ecNumber>
    </recommendedName>
</protein>
<comment type="similarity">
    <text evidence="3 11">Belongs to the FAD-dependent oxidoreductase 2 family. NadB subfamily.</text>
</comment>
<evidence type="ECO:0000259" key="13">
    <source>
        <dbReference type="Pfam" id="PF02910"/>
    </source>
</evidence>
<dbReference type="SUPFAM" id="SSF56425">
    <property type="entry name" value="Succinate dehydrogenase/fumarate reductase flavoprotein, catalytic domain"/>
    <property type="match status" value="1"/>
</dbReference>
<proteinExistence type="inferred from homology"/>
<dbReference type="InterPro" id="IPR005288">
    <property type="entry name" value="NadB"/>
</dbReference>
<dbReference type="Gene3D" id="3.90.700.10">
    <property type="entry name" value="Succinate dehydrogenase/fumarate reductase flavoprotein, catalytic domain"/>
    <property type="match status" value="1"/>
</dbReference>
<dbReference type="SUPFAM" id="SSF51905">
    <property type="entry name" value="FAD/NAD(P)-binding domain"/>
    <property type="match status" value="1"/>
</dbReference>
<evidence type="ECO:0000256" key="3">
    <source>
        <dbReference type="ARBA" id="ARBA00008562"/>
    </source>
</evidence>
<dbReference type="InterPro" id="IPR037099">
    <property type="entry name" value="Fum_R/Succ_DH_flav-like_C_sf"/>
</dbReference>
<evidence type="ECO:0000256" key="1">
    <source>
        <dbReference type="ARBA" id="ARBA00001974"/>
    </source>
</evidence>
<evidence type="ECO:0000256" key="9">
    <source>
        <dbReference type="ARBA" id="ARBA00048305"/>
    </source>
</evidence>
<evidence type="ECO:0000256" key="6">
    <source>
        <dbReference type="ARBA" id="ARBA00022642"/>
    </source>
</evidence>
<dbReference type="InterPro" id="IPR015939">
    <property type="entry name" value="Fum_Rdtase/Succ_DH_flav-like_C"/>
</dbReference>
<keyword evidence="8 11" id="KW-0560">Oxidoreductase</keyword>
<dbReference type="SUPFAM" id="SSF46977">
    <property type="entry name" value="Succinate dehydrogenase/fumarate reductase flavoprotein C-terminal domain"/>
    <property type="match status" value="1"/>
</dbReference>
<gene>
    <name evidence="14" type="primary">nadB</name>
    <name evidence="14" type="ORF">CES85_5094</name>
</gene>
<comment type="function">
    <text evidence="11">Catalyzes the oxidation of L-aspartate to iminoaspartate.</text>
</comment>
<dbReference type="GO" id="GO:0005737">
    <property type="term" value="C:cytoplasm"/>
    <property type="evidence" value="ECO:0007669"/>
    <property type="project" value="UniProtKB-SubCell"/>
</dbReference>
<comment type="catalytic activity">
    <reaction evidence="9">
        <text>L-aspartate + O2 = iminosuccinate + H2O2</text>
        <dbReference type="Rhea" id="RHEA:25876"/>
        <dbReference type="ChEBI" id="CHEBI:15379"/>
        <dbReference type="ChEBI" id="CHEBI:16240"/>
        <dbReference type="ChEBI" id="CHEBI:29991"/>
        <dbReference type="ChEBI" id="CHEBI:77875"/>
        <dbReference type="EC" id="1.4.3.16"/>
    </reaction>
    <physiologicalReaction direction="left-to-right" evidence="9">
        <dbReference type="Rhea" id="RHEA:25877"/>
    </physiologicalReaction>
</comment>
<keyword evidence="5 11" id="KW-0285">Flavoprotein</keyword>
<keyword evidence="7 11" id="KW-0274">FAD</keyword>
<dbReference type="RefSeq" id="WP_095445057.1">
    <property type="nucleotide sequence ID" value="NZ_CP022603.1"/>
</dbReference>
<dbReference type="UniPathway" id="UPA00253">
    <property type="reaction ID" value="UER00326"/>
</dbReference>
<keyword evidence="6 11" id="KW-0662">Pyridine nucleotide biosynthesis</keyword>
<dbReference type="PANTHER" id="PTHR42716">
    <property type="entry name" value="L-ASPARTATE OXIDASE"/>
    <property type="match status" value="1"/>
</dbReference>
<reference evidence="14 15" key="1">
    <citation type="submission" date="2017-07" db="EMBL/GenBank/DDBJ databases">
        <title>Phylogenetic study on the rhizospheric bacterium Ochrobactrum sp. A44.</title>
        <authorList>
            <person name="Krzyzanowska D.M."/>
            <person name="Ossowicki A."/>
            <person name="Rajewska M."/>
            <person name="Maciag T."/>
            <person name="Kaczynski Z."/>
            <person name="Czerwicka M."/>
            <person name="Jafra S."/>
        </authorList>
    </citation>
    <scope>NUCLEOTIDE SEQUENCE [LARGE SCALE GENOMIC DNA]</scope>
    <source>
        <strain evidence="14 15">A44</strain>
    </source>
</reference>
<dbReference type="EC" id="1.4.3.16" evidence="4 10"/>
<dbReference type="KEGG" id="och:CES85_5094"/>
<dbReference type="GO" id="GO:0034628">
    <property type="term" value="P:'de novo' NAD+ biosynthetic process from L-aspartate"/>
    <property type="evidence" value="ECO:0007669"/>
    <property type="project" value="TreeGrafter"/>
</dbReference>
<name>A0A248UCP2_9HYPH</name>
<dbReference type="NCBIfam" id="NF005701">
    <property type="entry name" value="PRK07512.1"/>
    <property type="match status" value="1"/>
</dbReference>
<evidence type="ECO:0000256" key="2">
    <source>
        <dbReference type="ARBA" id="ARBA00004950"/>
    </source>
</evidence>
<dbReference type="AlphaFoldDB" id="A0A248UCP2"/>
<dbReference type="Proteomes" id="UP000215256">
    <property type="component" value="Chromosome 2"/>
</dbReference>
<sequence>MSATPVIVIGSGLAGLMTALTLAPQPVMLVTAGTFAFDGSSPLAQGGIAASLGDDDSAALHLADTLAAGAGLCDAAVAKDIIDAAPEAIAALEHYGVRFDRKSDGSYALGLEAAHSRQRIVHVDGDATGAGIMRVLAAKGRATPSITIKENTRALRLIKQDGRIAGVDLEGFGPVAGCAVVLATGGAGGLYEATTTPLGNLGQGAALAGRAGAVLADMEFVQFHPTALAVSASRLPLISEAVRGEGAILVNDRGERFMRDIPGQELAARDVVARAIGQQLTQGCKVFLDARASLDKGFAKRFPGIDALCKQYGIDPSCDVMPVRPATHYHMGGVATDSDGRTSLAGLWAVGEAACTGLHGANRLASNSLLEAAVMGLRAGRAIATMPHAATLPLVSKAKCPSSSLPYVRSIASRHLGLLRDDDGLRSAITALLPLAQTDDAAAVALIMSVAAFERRESRGSHARTDYPEKSAQPERSYYTFEQTFLLAREIALAEPLSRIA</sequence>
<evidence type="ECO:0000259" key="12">
    <source>
        <dbReference type="Pfam" id="PF00890"/>
    </source>
</evidence>
<dbReference type="NCBIfam" id="TIGR00551">
    <property type="entry name" value="nadB"/>
    <property type="match status" value="1"/>
</dbReference>
<dbReference type="FunFam" id="3.90.700.10:FF:000002">
    <property type="entry name" value="L-aspartate oxidase"/>
    <property type="match status" value="1"/>
</dbReference>
<evidence type="ECO:0000256" key="10">
    <source>
        <dbReference type="NCBIfam" id="TIGR00551"/>
    </source>
</evidence>
<evidence type="ECO:0000256" key="7">
    <source>
        <dbReference type="ARBA" id="ARBA00022827"/>
    </source>
</evidence>
<organism evidence="14 15">
    <name type="scientific">Ochrobactrum quorumnocens</name>
    <dbReference type="NCBI Taxonomy" id="271865"/>
    <lineage>
        <taxon>Bacteria</taxon>
        <taxon>Pseudomonadati</taxon>
        <taxon>Pseudomonadota</taxon>
        <taxon>Alphaproteobacteria</taxon>
        <taxon>Hyphomicrobiales</taxon>
        <taxon>Brucellaceae</taxon>
        <taxon>Brucella/Ochrobactrum group</taxon>
        <taxon>Ochrobactrum</taxon>
    </lineage>
</organism>
<comment type="subcellular location">
    <subcellularLocation>
        <location evidence="11">Cytoplasm</location>
    </subcellularLocation>
</comment>
<dbReference type="OrthoDB" id="9806724at2"/>
<dbReference type="EMBL" id="CP022603">
    <property type="protein sequence ID" value="ASV84300.1"/>
    <property type="molecule type" value="Genomic_DNA"/>
</dbReference>
<evidence type="ECO:0000256" key="5">
    <source>
        <dbReference type="ARBA" id="ARBA00022630"/>
    </source>
</evidence>
<dbReference type="Pfam" id="PF02910">
    <property type="entry name" value="Succ_DH_flav_C"/>
    <property type="match status" value="1"/>
</dbReference>